<gene>
    <name evidence="2" type="ORF">FA046_11830</name>
</gene>
<sequence length="329" mass="36652">MLRKTYQELYQELERVLLNLGFSATKAKACATIFTNNSQDGVYSHGLNRFPVFIDYLKKGWIDKTAEPKLIKSLGAIEQWDGQFGPGMLNAQFCMQRAIDLAKEKGMACVALKNTNHWMRGGTYGWQAAEAGCIGINFTNTIAIMPPWGAKEAAIGNNPLIISVPRKEGHIVLDMAMSQFSYGKMQEHQLKGKDLPFYGGYDEEGKLTKNPKAIYETQRPLPAGMWKGSGLALMLDLLATLLSDGNSTAAITKTGQERGISQVFICFDAVINTQHESIIQEILTYTQAAEKIEGQEIYYPGERTLNVRKENITKGIPVDELMWQKLLSL</sequence>
<evidence type="ECO:0000256" key="1">
    <source>
        <dbReference type="ARBA" id="ARBA00023002"/>
    </source>
</evidence>
<proteinExistence type="predicted"/>
<dbReference type="InterPro" id="IPR036111">
    <property type="entry name" value="Mal/L-sulfo/L-lacto_DH-like_sf"/>
</dbReference>
<protein>
    <submittedName>
        <fullName evidence="2">3-dehydro-L-gulonate 2-dehydrogenase</fullName>
        <ecNumber evidence="2">1.1.1.130</ecNumber>
    </submittedName>
</protein>
<evidence type="ECO:0000313" key="2">
    <source>
        <dbReference type="EMBL" id="TKB96767.1"/>
    </source>
</evidence>
<name>A0A4U1C145_9SPHI</name>
<dbReference type="GO" id="GO:0047559">
    <property type="term" value="F:3-dehydro-L-gulonate 2-dehydrogenase activity"/>
    <property type="evidence" value="ECO:0007669"/>
    <property type="project" value="UniProtKB-EC"/>
</dbReference>
<dbReference type="NCBIfam" id="NF009750">
    <property type="entry name" value="PRK13260.1"/>
    <property type="match status" value="1"/>
</dbReference>
<dbReference type="EMBL" id="SWBP01000004">
    <property type="protein sequence ID" value="TKB96767.1"/>
    <property type="molecule type" value="Genomic_DNA"/>
</dbReference>
<reference evidence="2 3" key="1">
    <citation type="submission" date="2019-04" db="EMBL/GenBank/DDBJ databases">
        <title>Pedobacter sp. AR-3-17 sp. nov., isolated from Arctic soil.</title>
        <authorList>
            <person name="Dahal R.H."/>
            <person name="Kim D.-U."/>
        </authorList>
    </citation>
    <scope>NUCLEOTIDE SEQUENCE [LARGE SCALE GENOMIC DNA]</scope>
    <source>
        <strain evidence="2 3">AR-3-17</strain>
    </source>
</reference>
<dbReference type="InterPro" id="IPR003767">
    <property type="entry name" value="Malate/L-lactate_DH-like"/>
</dbReference>
<keyword evidence="3" id="KW-1185">Reference proteome</keyword>
<dbReference type="InterPro" id="IPR043144">
    <property type="entry name" value="Mal/L-sulf/L-lact_DH-like_ah"/>
</dbReference>
<dbReference type="OrthoDB" id="9769447at2"/>
<dbReference type="AlphaFoldDB" id="A0A4U1C145"/>
<dbReference type="Gene3D" id="3.30.1370.60">
    <property type="entry name" value="Hypothetical oxidoreductase yiak, domain 2"/>
    <property type="match status" value="1"/>
</dbReference>
<dbReference type="InterPro" id="IPR043143">
    <property type="entry name" value="Mal/L-sulf/L-lact_DH-like_NADP"/>
</dbReference>
<dbReference type="Proteomes" id="UP000308181">
    <property type="component" value="Unassembled WGS sequence"/>
</dbReference>
<organism evidence="2 3">
    <name type="scientific">Pedobacter cryophilus</name>
    <dbReference type="NCBI Taxonomy" id="2571271"/>
    <lineage>
        <taxon>Bacteria</taxon>
        <taxon>Pseudomonadati</taxon>
        <taxon>Bacteroidota</taxon>
        <taxon>Sphingobacteriia</taxon>
        <taxon>Sphingobacteriales</taxon>
        <taxon>Sphingobacteriaceae</taxon>
        <taxon>Pedobacter</taxon>
    </lineage>
</organism>
<dbReference type="PANTHER" id="PTHR11091">
    <property type="entry name" value="OXIDOREDUCTASE-RELATED"/>
    <property type="match status" value="1"/>
</dbReference>
<dbReference type="SUPFAM" id="SSF89733">
    <property type="entry name" value="L-sulfolactate dehydrogenase-like"/>
    <property type="match status" value="1"/>
</dbReference>
<dbReference type="RefSeq" id="WP_136826730.1">
    <property type="nucleotide sequence ID" value="NZ_SWBP01000004.1"/>
</dbReference>
<dbReference type="EC" id="1.1.1.130" evidence="2"/>
<evidence type="ECO:0000313" key="3">
    <source>
        <dbReference type="Proteomes" id="UP000308181"/>
    </source>
</evidence>
<dbReference type="Pfam" id="PF02615">
    <property type="entry name" value="Ldh_2"/>
    <property type="match status" value="1"/>
</dbReference>
<keyword evidence="1 2" id="KW-0560">Oxidoreductase</keyword>
<dbReference type="Gene3D" id="1.10.1530.10">
    <property type="match status" value="1"/>
</dbReference>
<comment type="caution">
    <text evidence="2">The sequence shown here is derived from an EMBL/GenBank/DDBJ whole genome shotgun (WGS) entry which is preliminary data.</text>
</comment>
<dbReference type="PANTHER" id="PTHR11091:SF3">
    <property type="entry name" value="2,3-DIKETO-L-GULONATE REDUCTASE"/>
    <property type="match status" value="1"/>
</dbReference>
<accession>A0A4U1C145</accession>